<keyword evidence="1" id="KW-0175">Coiled coil</keyword>
<evidence type="ECO:0000313" key="3">
    <source>
        <dbReference type="EMBL" id="PSX38704.1"/>
    </source>
</evidence>
<comment type="caution">
    <text evidence="3">The sequence shown here is derived from an EMBL/GenBank/DDBJ whole genome shotgun (WGS) entry which is preliminary data.</text>
</comment>
<evidence type="ECO:0000259" key="2">
    <source>
        <dbReference type="Pfam" id="PF22470"/>
    </source>
</evidence>
<dbReference type="InterPro" id="IPR027454">
    <property type="entry name" value="Histone_HNS_N"/>
</dbReference>
<proteinExistence type="predicted"/>
<dbReference type="Pfam" id="PF22470">
    <property type="entry name" value="Histone_HNS_N"/>
    <property type="match status" value="1"/>
</dbReference>
<dbReference type="Proteomes" id="UP000240728">
    <property type="component" value="Unassembled WGS sequence"/>
</dbReference>
<name>A0AAX0YQ97_9GAMM</name>
<dbReference type="Gene3D" id="1.10.287.1050">
    <property type="entry name" value="H-NS histone-like proteins"/>
    <property type="match status" value="1"/>
</dbReference>
<keyword evidence="4" id="KW-1185">Reference proteome</keyword>
<evidence type="ECO:0000313" key="4">
    <source>
        <dbReference type="Proteomes" id="UP000240728"/>
    </source>
</evidence>
<sequence>MTTENNNNTKEIITADVLLKIRTTKKFIANFSSDDIEIMINNLLSVQEKIIQQEAKNIENEKARAQKYEQAIAALSEQGLSLSDLNKYAKKAQTKRK</sequence>
<protein>
    <recommendedName>
        <fullName evidence="2">DNA-binding protein H-NS-like N-terminal domain-containing protein</fullName>
    </recommendedName>
</protein>
<reference evidence="3 4" key="1">
    <citation type="submission" date="2018-01" db="EMBL/GenBank/DDBJ databases">
        <title>Whole genome sequencing of Histamine producing bacteria.</title>
        <authorList>
            <person name="Butler K."/>
        </authorList>
    </citation>
    <scope>NUCLEOTIDE SEQUENCE [LARGE SCALE GENOMIC DNA]</scope>
    <source>
        <strain evidence="3 4">A1-4</strain>
    </source>
</reference>
<dbReference type="GO" id="GO:0046983">
    <property type="term" value="F:protein dimerization activity"/>
    <property type="evidence" value="ECO:0007669"/>
    <property type="project" value="InterPro"/>
</dbReference>
<dbReference type="AlphaFoldDB" id="A0AAX0YQ97"/>
<evidence type="ECO:0000256" key="1">
    <source>
        <dbReference type="SAM" id="Coils"/>
    </source>
</evidence>
<feature type="coiled-coil region" evidence="1">
    <location>
        <begin position="48"/>
        <end position="78"/>
    </location>
</feature>
<organism evidence="3 4">
    <name type="scientific">Photobacterium kishitanii</name>
    <dbReference type="NCBI Taxonomy" id="318456"/>
    <lineage>
        <taxon>Bacteria</taxon>
        <taxon>Pseudomonadati</taxon>
        <taxon>Pseudomonadota</taxon>
        <taxon>Gammaproteobacteria</taxon>
        <taxon>Vibrionales</taxon>
        <taxon>Vibrionaceae</taxon>
        <taxon>Photobacterium</taxon>
    </lineage>
</organism>
<dbReference type="InterPro" id="IPR054180">
    <property type="entry name" value="H-NS-like_N"/>
</dbReference>
<gene>
    <name evidence="3" type="ORF">C0W53_22940</name>
</gene>
<dbReference type="RefSeq" id="WP_045043245.1">
    <property type="nucleotide sequence ID" value="NZ_JZTB01000013.1"/>
</dbReference>
<dbReference type="EMBL" id="PYOZ01000037">
    <property type="protein sequence ID" value="PSX38704.1"/>
    <property type="molecule type" value="Genomic_DNA"/>
</dbReference>
<accession>A0AAX0YQ97</accession>
<feature type="domain" description="DNA-binding protein H-NS-like N-terminal" evidence="2">
    <location>
        <begin position="15"/>
        <end position="87"/>
    </location>
</feature>